<keyword evidence="7 14" id="KW-0472">Membrane</keyword>
<evidence type="ECO:0000256" key="5">
    <source>
        <dbReference type="ARBA" id="ARBA00022729"/>
    </source>
</evidence>
<evidence type="ECO:0000256" key="4">
    <source>
        <dbReference type="ARBA" id="ARBA00022692"/>
    </source>
</evidence>
<evidence type="ECO:0000313" key="18">
    <source>
        <dbReference type="RefSeq" id="XP_018080020.1"/>
    </source>
</evidence>
<evidence type="ECO:0000256" key="6">
    <source>
        <dbReference type="ARBA" id="ARBA00022989"/>
    </source>
</evidence>
<evidence type="ECO:0000256" key="7">
    <source>
        <dbReference type="ARBA" id="ARBA00023136"/>
    </source>
</evidence>
<dbReference type="SUPFAM" id="SSF48726">
    <property type="entry name" value="Immunoglobulin"/>
    <property type="match status" value="1"/>
</dbReference>
<dbReference type="SMART" id="SM00409">
    <property type="entry name" value="IG"/>
    <property type="match status" value="1"/>
</dbReference>
<evidence type="ECO:0000313" key="19">
    <source>
        <dbReference type="RefSeq" id="XP_041425196.1"/>
    </source>
</evidence>
<dbReference type="Pfam" id="PF07686">
    <property type="entry name" value="V-set"/>
    <property type="match status" value="1"/>
</dbReference>
<comment type="subcellular location">
    <subcellularLocation>
        <location evidence="1">Cell membrane</location>
        <topology evidence="1">Single-pass type I membrane protein</topology>
    </subcellularLocation>
</comment>
<proteinExistence type="inferred from homology"/>
<comment type="function">
    <text evidence="13">Creation of an extracellular membrane face which guides the wrapping process and ultimately compacts adjacent lamellae.</text>
</comment>
<evidence type="ECO:0000313" key="20">
    <source>
        <dbReference type="Xenbase" id="XB-GENE-6255366"/>
    </source>
</evidence>
<dbReference type="GeneID" id="446705"/>
<dbReference type="CDD" id="cd05880">
    <property type="entry name" value="IgV_EVA1"/>
    <property type="match status" value="1"/>
</dbReference>
<evidence type="ECO:0000256" key="8">
    <source>
        <dbReference type="ARBA" id="ARBA00023157"/>
    </source>
</evidence>
<evidence type="ECO:0000259" key="16">
    <source>
        <dbReference type="PROSITE" id="PS50835"/>
    </source>
</evidence>
<feature type="transmembrane region" description="Helical" evidence="14">
    <location>
        <begin position="150"/>
        <end position="174"/>
    </location>
</feature>
<dbReference type="FunFam" id="2.60.40.10:FF:000193">
    <property type="entry name" value="Myelin protein zero-like 1 like"/>
    <property type="match status" value="1"/>
</dbReference>
<dbReference type="KEGG" id="xla:446705"/>
<feature type="domain" description="Ig-like" evidence="16">
    <location>
        <begin position="24"/>
        <end position="133"/>
    </location>
</feature>
<dbReference type="GO" id="GO:0098609">
    <property type="term" value="P:cell-cell adhesion"/>
    <property type="evidence" value="ECO:0000318"/>
    <property type="project" value="GO_Central"/>
</dbReference>
<dbReference type="RefSeq" id="XP_041425196.1">
    <property type="nucleotide sequence ID" value="XM_041569262.1"/>
</dbReference>
<keyword evidence="8" id="KW-1015">Disulfide bond</keyword>
<feature type="signal peptide" evidence="15">
    <location>
        <begin position="1"/>
        <end position="25"/>
    </location>
</feature>
<dbReference type="InterPro" id="IPR000920">
    <property type="entry name" value="Myelin_P0-rel"/>
</dbReference>
<evidence type="ECO:0000256" key="9">
    <source>
        <dbReference type="ARBA" id="ARBA00023180"/>
    </source>
</evidence>
<dbReference type="SMART" id="SM00406">
    <property type="entry name" value="IGv"/>
    <property type="match status" value="1"/>
</dbReference>
<evidence type="ECO:0000256" key="11">
    <source>
        <dbReference type="ARBA" id="ARBA00029587"/>
    </source>
</evidence>
<dbReference type="InterPro" id="IPR003599">
    <property type="entry name" value="Ig_sub"/>
</dbReference>
<evidence type="ECO:0000256" key="1">
    <source>
        <dbReference type="ARBA" id="ARBA00004251"/>
    </source>
</evidence>
<evidence type="ECO:0000256" key="10">
    <source>
        <dbReference type="ARBA" id="ARBA00023319"/>
    </source>
</evidence>
<dbReference type="CTD" id="446705"/>
<evidence type="ECO:0000256" key="3">
    <source>
        <dbReference type="ARBA" id="ARBA00020871"/>
    </source>
</evidence>
<evidence type="ECO:0000256" key="2">
    <source>
        <dbReference type="ARBA" id="ARBA00007180"/>
    </source>
</evidence>
<dbReference type="GO" id="GO:0005886">
    <property type="term" value="C:plasma membrane"/>
    <property type="evidence" value="ECO:0000318"/>
    <property type="project" value="GO_Central"/>
</dbReference>
<dbReference type="InterPro" id="IPR013106">
    <property type="entry name" value="Ig_V-set"/>
</dbReference>
<keyword evidence="17" id="KW-1185">Reference proteome</keyword>
<feature type="chain" id="PRO_5044562312" description="Myelin protein P0" evidence="15">
    <location>
        <begin position="26"/>
        <end position="209"/>
    </location>
</feature>
<keyword evidence="6 14" id="KW-1133">Transmembrane helix</keyword>
<dbReference type="InterPro" id="IPR013783">
    <property type="entry name" value="Ig-like_fold"/>
</dbReference>
<dbReference type="Xenbase" id="XB-GENE-6255366">
    <property type="gene designation" value="mpzl2.L"/>
</dbReference>
<keyword evidence="4 14" id="KW-0812">Transmembrane</keyword>
<keyword evidence="10" id="KW-0393">Immunoglobulin domain</keyword>
<dbReference type="Gene3D" id="2.60.40.10">
    <property type="entry name" value="Immunoglobulins"/>
    <property type="match status" value="1"/>
</dbReference>
<evidence type="ECO:0000256" key="12">
    <source>
        <dbReference type="ARBA" id="ARBA00032781"/>
    </source>
</evidence>
<protein>
    <recommendedName>
        <fullName evidence="3">Myelin protein P0</fullName>
    </recommendedName>
    <alternativeName>
        <fullName evidence="12">Myelin peripheral protein</fullName>
    </alternativeName>
    <alternativeName>
        <fullName evidence="11">Myelin protein zero</fullName>
    </alternativeName>
</protein>
<accession>A0A1L8FLJ0</accession>
<dbReference type="AlphaFoldDB" id="A0A1L8FLJ0"/>
<dbReference type="RefSeq" id="XP_018080020.1">
    <property type="nucleotide sequence ID" value="XM_018224531.2"/>
</dbReference>
<gene>
    <name evidence="18 19 20" type="primary">mpzl2.L</name>
</gene>
<dbReference type="PaxDb" id="8355-A0A1L8FLJ0"/>
<organism evidence="18">
    <name type="scientific">Xenopus laevis</name>
    <name type="common">African clawed frog</name>
    <dbReference type="NCBI Taxonomy" id="8355"/>
    <lineage>
        <taxon>Eukaryota</taxon>
        <taxon>Metazoa</taxon>
        <taxon>Chordata</taxon>
        <taxon>Craniata</taxon>
        <taxon>Vertebrata</taxon>
        <taxon>Euteleostomi</taxon>
        <taxon>Amphibia</taxon>
        <taxon>Batrachia</taxon>
        <taxon>Anura</taxon>
        <taxon>Pipoidea</taxon>
        <taxon>Pipidae</taxon>
        <taxon>Xenopodinae</taxon>
        <taxon>Xenopus</taxon>
        <taxon>Xenopus</taxon>
    </lineage>
</organism>
<dbReference type="AGR" id="Xenbase:XB-GENE-6255366"/>
<dbReference type="PROSITE" id="PS50835">
    <property type="entry name" value="IG_LIKE"/>
    <property type="match status" value="1"/>
</dbReference>
<name>A0A1L8FLJ0_XENLA</name>
<dbReference type="Bgee" id="446705">
    <property type="expression patterns" value="Expressed in zone of skin and 18 other cell types or tissues"/>
</dbReference>
<dbReference type="PANTHER" id="PTHR13869">
    <property type="entry name" value="MYELIN P0 RELATED"/>
    <property type="match status" value="1"/>
</dbReference>
<reference evidence="18" key="1">
    <citation type="submission" date="2022-04" db="UniProtKB">
        <authorList>
            <consortium name="RefSeq"/>
        </authorList>
    </citation>
    <scope>IDENTIFICATION</scope>
    <source>
        <strain evidence="18 19">J_2021</strain>
        <tissue evidence="18 19">Erythrocytes</tissue>
    </source>
</reference>
<dbReference type="OMA" id="FHEQPYP"/>
<evidence type="ECO:0000256" key="15">
    <source>
        <dbReference type="SAM" id="SignalP"/>
    </source>
</evidence>
<dbReference type="InterPro" id="IPR007110">
    <property type="entry name" value="Ig-like_dom"/>
</dbReference>
<keyword evidence="9" id="KW-0325">Glycoprotein</keyword>
<evidence type="ECO:0000313" key="17">
    <source>
        <dbReference type="Proteomes" id="UP000186698"/>
    </source>
</evidence>
<dbReference type="OrthoDB" id="8916449at2759"/>
<dbReference type="PANTHER" id="PTHR13869:SF21">
    <property type="entry name" value="MYELIN PROTEIN ZERO-LIKE PROTEIN 2"/>
    <property type="match status" value="1"/>
</dbReference>
<dbReference type="STRING" id="8355.A0A1L8FLJ0"/>
<dbReference type="Proteomes" id="UP000186698">
    <property type="component" value="Chromosome 7L"/>
</dbReference>
<evidence type="ECO:0000256" key="14">
    <source>
        <dbReference type="SAM" id="Phobius"/>
    </source>
</evidence>
<dbReference type="PRINTS" id="PR00213">
    <property type="entry name" value="MYELINP0"/>
</dbReference>
<dbReference type="InterPro" id="IPR029863">
    <property type="entry name" value="MPZL2_Ig-like_dom"/>
</dbReference>
<comment type="similarity">
    <text evidence="2">Belongs to the myelin P0 protein family.</text>
</comment>
<dbReference type="InterPro" id="IPR036179">
    <property type="entry name" value="Ig-like_dom_sf"/>
</dbReference>
<sequence length="209" mass="23285">MLSAAHAVGTLHLAVLGCLFVTACSIEVFTNKELEAVNGTDTRLKCTFSSSAPVGDNIIIVWMFRPLSGGEDQTIFYYHKNAYPQLDGRFQGRAVWDGNIMRNDASILIRNIQPMDNGTYLCQVKNPPDVHVEMGEIQVRVVNKAKLSEIFVLALVIGVGSAAIILIVLAFVLYRYCRMKKIHRSTPVSMLECTEKLNEKPCNMKEVYA</sequence>
<evidence type="ECO:0000256" key="13">
    <source>
        <dbReference type="ARBA" id="ARBA00058349"/>
    </source>
</evidence>
<keyword evidence="5 15" id="KW-0732">Signal</keyword>